<feature type="non-terminal residue" evidence="2">
    <location>
        <position position="1"/>
    </location>
</feature>
<organism evidence="2">
    <name type="scientific">marine metagenome</name>
    <dbReference type="NCBI Taxonomy" id="408172"/>
    <lineage>
        <taxon>unclassified sequences</taxon>
        <taxon>metagenomes</taxon>
        <taxon>ecological metagenomes</taxon>
    </lineage>
</organism>
<reference evidence="2" key="1">
    <citation type="submission" date="2018-05" db="EMBL/GenBank/DDBJ databases">
        <authorList>
            <person name="Lanie J.A."/>
            <person name="Ng W.-L."/>
            <person name="Kazmierczak K.M."/>
            <person name="Andrzejewski T.M."/>
            <person name="Davidsen T.M."/>
            <person name="Wayne K.J."/>
            <person name="Tettelin H."/>
            <person name="Glass J.I."/>
            <person name="Rusch D."/>
            <person name="Podicherti R."/>
            <person name="Tsui H.-C.T."/>
            <person name="Winkler M.E."/>
        </authorList>
    </citation>
    <scope>NUCLEOTIDE SEQUENCE</scope>
</reference>
<proteinExistence type="predicted"/>
<dbReference type="EMBL" id="UINC01228351">
    <property type="protein sequence ID" value="SVE59625.1"/>
    <property type="molecule type" value="Genomic_DNA"/>
</dbReference>
<sequence>IENSKDNVFKIDSDMINLIGCNKENFFKLLELMQYKPKKTDDVDKEFFIYKPKNIKNKSVKSDKKISKNNPFGKLSELRFR</sequence>
<evidence type="ECO:0000256" key="1">
    <source>
        <dbReference type="SAM" id="MobiDB-lite"/>
    </source>
</evidence>
<accession>A0A383ETR1</accession>
<gene>
    <name evidence="2" type="ORF">METZ01_LOCUS512479</name>
</gene>
<protein>
    <submittedName>
        <fullName evidence="2">Uncharacterized protein</fullName>
    </submittedName>
</protein>
<feature type="region of interest" description="Disordered" evidence="1">
    <location>
        <begin position="60"/>
        <end position="81"/>
    </location>
</feature>
<evidence type="ECO:0000313" key="2">
    <source>
        <dbReference type="EMBL" id="SVE59625.1"/>
    </source>
</evidence>
<dbReference type="AlphaFoldDB" id="A0A383ETR1"/>
<name>A0A383ETR1_9ZZZZ</name>